<evidence type="ECO:0000256" key="6">
    <source>
        <dbReference type="ARBA" id="ARBA00012102"/>
    </source>
</evidence>
<comment type="cofactor">
    <cofactor evidence="2">
        <name>K(+)</name>
        <dbReference type="ChEBI" id="CHEBI:29103"/>
    </cofactor>
</comment>
<reference evidence="17 18" key="1">
    <citation type="submission" date="2018-10" db="EMBL/GenBank/DDBJ databases">
        <title>Genomic Encyclopedia of Archaeal and Bacterial Type Strains, Phase II (KMG-II): from individual species to whole genera.</title>
        <authorList>
            <person name="Goeker M."/>
        </authorList>
    </citation>
    <scope>NUCLEOTIDE SEQUENCE [LARGE SCALE GENOMIC DNA]</scope>
    <source>
        <strain evidence="17 18">DSM 18602</strain>
    </source>
</reference>
<evidence type="ECO:0000313" key="17">
    <source>
        <dbReference type="EMBL" id="RKR81505.1"/>
    </source>
</evidence>
<gene>
    <name evidence="16" type="primary">coaX</name>
    <name evidence="17" type="ORF">BDD43_1652</name>
</gene>
<evidence type="ECO:0000256" key="3">
    <source>
        <dbReference type="ARBA" id="ARBA00004496"/>
    </source>
</evidence>
<evidence type="ECO:0000256" key="4">
    <source>
        <dbReference type="ARBA" id="ARBA00005225"/>
    </source>
</evidence>
<dbReference type="PANTHER" id="PTHR34265">
    <property type="entry name" value="TYPE III PANTOTHENATE KINASE"/>
    <property type="match status" value="1"/>
</dbReference>
<comment type="pathway">
    <text evidence="4 16">Cofactor biosynthesis; coenzyme A biosynthesis; CoA from (R)-pantothenate: step 1/5.</text>
</comment>
<comment type="function">
    <text evidence="16">Catalyzes the phosphorylation of pantothenate (Pan), the first step in CoA biosynthesis.</text>
</comment>
<feature type="binding site" evidence="16">
    <location>
        <begin position="94"/>
        <end position="97"/>
    </location>
    <ligand>
        <name>substrate</name>
    </ligand>
</feature>
<dbReference type="Proteomes" id="UP000268007">
    <property type="component" value="Unassembled WGS sequence"/>
</dbReference>
<keyword evidence="8 16" id="KW-0808">Transferase</keyword>
<dbReference type="RefSeq" id="WP_121197198.1">
    <property type="nucleotide sequence ID" value="NZ_RBKU01000001.1"/>
</dbReference>
<dbReference type="UniPathway" id="UPA00241">
    <property type="reaction ID" value="UER00352"/>
</dbReference>
<protein>
    <recommendedName>
        <fullName evidence="15 16">Type III pantothenate kinase</fullName>
        <ecNumber evidence="6 16">2.7.1.33</ecNumber>
    </recommendedName>
    <alternativeName>
        <fullName evidence="16">PanK-III</fullName>
    </alternativeName>
    <alternativeName>
        <fullName evidence="16">Pantothenic acid kinase</fullName>
    </alternativeName>
</protein>
<dbReference type="GO" id="GO:0046872">
    <property type="term" value="F:metal ion binding"/>
    <property type="evidence" value="ECO:0007669"/>
    <property type="project" value="UniProtKB-KW"/>
</dbReference>
<dbReference type="EMBL" id="RBKU01000001">
    <property type="protein sequence ID" value="RKR81505.1"/>
    <property type="molecule type" value="Genomic_DNA"/>
</dbReference>
<comment type="subcellular location">
    <subcellularLocation>
        <location evidence="3 16">Cytoplasm</location>
    </subcellularLocation>
</comment>
<dbReference type="InterPro" id="IPR043129">
    <property type="entry name" value="ATPase_NBD"/>
</dbReference>
<evidence type="ECO:0000256" key="5">
    <source>
        <dbReference type="ARBA" id="ARBA00011738"/>
    </source>
</evidence>
<dbReference type="EC" id="2.7.1.33" evidence="6 16"/>
<feature type="binding site" evidence="16">
    <location>
        <begin position="7"/>
        <end position="14"/>
    </location>
    <ligand>
        <name>ATP</name>
        <dbReference type="ChEBI" id="CHEBI:30616"/>
    </ligand>
</feature>
<dbReference type="GO" id="GO:0004594">
    <property type="term" value="F:pantothenate kinase activity"/>
    <property type="evidence" value="ECO:0007669"/>
    <property type="project" value="UniProtKB-UniRule"/>
</dbReference>
<evidence type="ECO:0000256" key="15">
    <source>
        <dbReference type="ARBA" id="ARBA00040883"/>
    </source>
</evidence>
<dbReference type="GO" id="GO:0005737">
    <property type="term" value="C:cytoplasm"/>
    <property type="evidence" value="ECO:0007669"/>
    <property type="project" value="UniProtKB-SubCell"/>
</dbReference>
<evidence type="ECO:0000256" key="16">
    <source>
        <dbReference type="HAMAP-Rule" id="MF_01274"/>
    </source>
</evidence>
<evidence type="ECO:0000256" key="14">
    <source>
        <dbReference type="ARBA" id="ARBA00038036"/>
    </source>
</evidence>
<evidence type="ECO:0000256" key="9">
    <source>
        <dbReference type="ARBA" id="ARBA00022741"/>
    </source>
</evidence>
<keyword evidence="9 16" id="KW-0547">Nucleotide-binding</keyword>
<dbReference type="Pfam" id="PF03309">
    <property type="entry name" value="Pan_kinase"/>
    <property type="match status" value="1"/>
</dbReference>
<keyword evidence="10 16" id="KW-0418">Kinase</keyword>
<comment type="cofactor">
    <cofactor evidence="16">
        <name>NH4(+)</name>
        <dbReference type="ChEBI" id="CHEBI:28938"/>
    </cofactor>
    <cofactor evidence="16">
        <name>K(+)</name>
        <dbReference type="ChEBI" id="CHEBI:29103"/>
    </cofactor>
    <text evidence="16">A monovalent cation. Ammonium or potassium.</text>
</comment>
<feature type="active site" description="Proton acceptor" evidence="16">
    <location>
        <position position="96"/>
    </location>
</feature>
<evidence type="ECO:0000256" key="13">
    <source>
        <dbReference type="ARBA" id="ARBA00022993"/>
    </source>
</evidence>
<feature type="binding site" evidence="16">
    <location>
        <position position="173"/>
    </location>
    <ligand>
        <name>substrate</name>
    </ligand>
</feature>
<evidence type="ECO:0000313" key="18">
    <source>
        <dbReference type="Proteomes" id="UP000268007"/>
    </source>
</evidence>
<sequence>MANLVIDIGNTNIKLAVFNFDELSWVQSYKVVDEQVLNDILTGYKPDRAIISSVKKQYTETWEPYLSKHIPLVKFNADMAKLIKNHYRTPKTLGLDRLAAVAGAQALYPGKSSMVIDAGTCITYDWVDTDGSYFGGSISPGLQMRYKALSHYTGALPLLNADEHFTAHAGDDTQTAIHSGVQNGIRFEVEGFIAAYFKAQKPMNILLTGGDSIFFDTLLKNSIFAPHIKIEPYLVLSGLNAVIQQPND</sequence>
<dbReference type="OrthoDB" id="9804707at2"/>
<dbReference type="Gene3D" id="3.30.420.40">
    <property type="match status" value="2"/>
</dbReference>
<evidence type="ECO:0000256" key="8">
    <source>
        <dbReference type="ARBA" id="ARBA00022679"/>
    </source>
</evidence>
<dbReference type="PANTHER" id="PTHR34265:SF1">
    <property type="entry name" value="TYPE III PANTOTHENATE KINASE"/>
    <property type="match status" value="1"/>
</dbReference>
<name>A0A495IXT8_9SPHI</name>
<feature type="binding site" evidence="16">
    <location>
        <position position="117"/>
    </location>
    <ligand>
        <name>K(+)</name>
        <dbReference type="ChEBI" id="CHEBI:29103"/>
    </ligand>
</feature>
<evidence type="ECO:0000256" key="7">
    <source>
        <dbReference type="ARBA" id="ARBA00022490"/>
    </source>
</evidence>
<dbReference type="HAMAP" id="MF_01274">
    <property type="entry name" value="Pantothen_kinase_3"/>
    <property type="match status" value="1"/>
</dbReference>
<comment type="caution">
    <text evidence="17">The sequence shown here is derived from an EMBL/GenBank/DDBJ whole genome shotgun (WGS) entry which is preliminary data.</text>
</comment>
<dbReference type="GO" id="GO:0005524">
    <property type="term" value="F:ATP binding"/>
    <property type="evidence" value="ECO:0007669"/>
    <property type="project" value="UniProtKB-UniRule"/>
</dbReference>
<organism evidence="17 18">
    <name type="scientific">Mucilaginibacter gracilis</name>
    <dbReference type="NCBI Taxonomy" id="423350"/>
    <lineage>
        <taxon>Bacteria</taxon>
        <taxon>Pseudomonadati</taxon>
        <taxon>Bacteroidota</taxon>
        <taxon>Sphingobacteriia</taxon>
        <taxon>Sphingobacteriales</taxon>
        <taxon>Sphingobacteriaceae</taxon>
        <taxon>Mucilaginibacter</taxon>
    </lineage>
</organism>
<evidence type="ECO:0000256" key="2">
    <source>
        <dbReference type="ARBA" id="ARBA00001958"/>
    </source>
</evidence>
<keyword evidence="12 16" id="KW-0630">Potassium</keyword>
<keyword evidence="16" id="KW-0479">Metal-binding</keyword>
<keyword evidence="18" id="KW-1185">Reference proteome</keyword>
<evidence type="ECO:0000256" key="12">
    <source>
        <dbReference type="ARBA" id="ARBA00022958"/>
    </source>
</evidence>
<keyword evidence="11 16" id="KW-0067">ATP-binding</keyword>
<comment type="catalytic activity">
    <reaction evidence="1 16">
        <text>(R)-pantothenate + ATP = (R)-4'-phosphopantothenate + ADP + H(+)</text>
        <dbReference type="Rhea" id="RHEA:16373"/>
        <dbReference type="ChEBI" id="CHEBI:10986"/>
        <dbReference type="ChEBI" id="CHEBI:15378"/>
        <dbReference type="ChEBI" id="CHEBI:29032"/>
        <dbReference type="ChEBI" id="CHEBI:30616"/>
        <dbReference type="ChEBI" id="CHEBI:456216"/>
        <dbReference type="EC" id="2.7.1.33"/>
    </reaction>
</comment>
<evidence type="ECO:0000256" key="11">
    <source>
        <dbReference type="ARBA" id="ARBA00022840"/>
    </source>
</evidence>
<keyword evidence="13 16" id="KW-0173">Coenzyme A biosynthesis</keyword>
<dbReference type="AlphaFoldDB" id="A0A495IXT8"/>
<comment type="subunit">
    <text evidence="5 16">Homodimer.</text>
</comment>
<feature type="binding site" evidence="16">
    <location>
        <position position="87"/>
    </location>
    <ligand>
        <name>substrate</name>
    </ligand>
</feature>
<dbReference type="GO" id="GO:0015937">
    <property type="term" value="P:coenzyme A biosynthetic process"/>
    <property type="evidence" value="ECO:0007669"/>
    <property type="project" value="UniProtKB-UniRule"/>
</dbReference>
<keyword evidence="7 16" id="KW-0963">Cytoplasm</keyword>
<evidence type="ECO:0000256" key="10">
    <source>
        <dbReference type="ARBA" id="ARBA00022777"/>
    </source>
</evidence>
<dbReference type="SUPFAM" id="SSF53067">
    <property type="entry name" value="Actin-like ATPase domain"/>
    <property type="match status" value="2"/>
</dbReference>
<dbReference type="CDD" id="cd24015">
    <property type="entry name" value="ASKHA_NBD_PanK-III"/>
    <property type="match status" value="1"/>
</dbReference>
<accession>A0A495IXT8</accession>
<comment type="similarity">
    <text evidence="14 16">Belongs to the type III pantothenate kinase family.</text>
</comment>
<dbReference type="NCBIfam" id="TIGR00671">
    <property type="entry name" value="baf"/>
    <property type="match status" value="1"/>
</dbReference>
<evidence type="ECO:0000256" key="1">
    <source>
        <dbReference type="ARBA" id="ARBA00001206"/>
    </source>
</evidence>
<dbReference type="InterPro" id="IPR004619">
    <property type="entry name" value="Type_III_PanK"/>
</dbReference>
<proteinExistence type="inferred from homology"/>
<feature type="binding site" evidence="16">
    <location>
        <position position="120"/>
    </location>
    <ligand>
        <name>ATP</name>
        <dbReference type="ChEBI" id="CHEBI:30616"/>
    </ligand>
</feature>